<keyword evidence="14" id="KW-1185">Reference proteome</keyword>
<keyword evidence="9" id="KW-0325">Glycoprotein</keyword>
<feature type="non-terminal residue" evidence="13">
    <location>
        <position position="122"/>
    </location>
</feature>
<dbReference type="PANTHER" id="PTHR14605">
    <property type="entry name" value="CHST5 PROTEIN"/>
    <property type="match status" value="1"/>
</dbReference>
<dbReference type="EMBL" id="CAUYUJ010015428">
    <property type="protein sequence ID" value="CAK0853827.1"/>
    <property type="molecule type" value="Genomic_DNA"/>
</dbReference>
<evidence type="ECO:0000256" key="3">
    <source>
        <dbReference type="ARBA" id="ARBA00015087"/>
    </source>
</evidence>
<accession>A0ABN9U5J9</accession>
<comment type="caution">
    <text evidence="13">The sequence shown here is derived from an EMBL/GenBank/DDBJ whole genome shotgun (WGS) entry which is preliminary data.</text>
</comment>
<evidence type="ECO:0000313" key="14">
    <source>
        <dbReference type="Proteomes" id="UP001189429"/>
    </source>
</evidence>
<keyword evidence="5 12" id="KW-0812">Transmembrane</keyword>
<protein>
    <recommendedName>
        <fullName evidence="3">Transmembrane protein 231</fullName>
    </recommendedName>
</protein>
<evidence type="ECO:0000256" key="1">
    <source>
        <dbReference type="ARBA" id="ARBA00004272"/>
    </source>
</evidence>
<organism evidence="13 14">
    <name type="scientific">Prorocentrum cordatum</name>
    <dbReference type="NCBI Taxonomy" id="2364126"/>
    <lineage>
        <taxon>Eukaryota</taxon>
        <taxon>Sar</taxon>
        <taxon>Alveolata</taxon>
        <taxon>Dinophyceae</taxon>
        <taxon>Prorocentrales</taxon>
        <taxon>Prorocentraceae</taxon>
        <taxon>Prorocentrum</taxon>
    </lineage>
</organism>
<evidence type="ECO:0000256" key="12">
    <source>
        <dbReference type="SAM" id="Phobius"/>
    </source>
</evidence>
<evidence type="ECO:0000256" key="7">
    <source>
        <dbReference type="ARBA" id="ARBA00023069"/>
    </source>
</evidence>
<gene>
    <name evidence="13" type="ORF">PCOR1329_LOCUS45174</name>
</gene>
<keyword evidence="7" id="KW-0969">Cilium</keyword>
<name>A0ABN9U5J9_9DINO</name>
<evidence type="ECO:0000256" key="6">
    <source>
        <dbReference type="ARBA" id="ARBA00022989"/>
    </source>
</evidence>
<dbReference type="InterPro" id="IPR019306">
    <property type="entry name" value="TMEM231"/>
</dbReference>
<evidence type="ECO:0000256" key="9">
    <source>
        <dbReference type="ARBA" id="ARBA00023180"/>
    </source>
</evidence>
<evidence type="ECO:0000256" key="10">
    <source>
        <dbReference type="ARBA" id="ARBA00023273"/>
    </source>
</evidence>
<comment type="function">
    <text evidence="11">Transmembrane component of the tectonic-like complex, a complex localized at the transition zone of primary cilia and acting as a barrier that prevents diffusion of transmembrane proteins between the cilia and plasma membranes. Required for ciliogenesis and sonic hedgehog/SHH signaling.</text>
</comment>
<evidence type="ECO:0000256" key="5">
    <source>
        <dbReference type="ARBA" id="ARBA00022692"/>
    </source>
</evidence>
<evidence type="ECO:0000256" key="2">
    <source>
        <dbReference type="ARBA" id="ARBA00009082"/>
    </source>
</evidence>
<reference evidence="13" key="1">
    <citation type="submission" date="2023-10" db="EMBL/GenBank/DDBJ databases">
        <authorList>
            <person name="Chen Y."/>
            <person name="Shah S."/>
            <person name="Dougan E. K."/>
            <person name="Thang M."/>
            <person name="Chan C."/>
        </authorList>
    </citation>
    <scope>NUCLEOTIDE SEQUENCE [LARGE SCALE GENOMIC DNA]</scope>
</reference>
<comment type="subcellular location">
    <subcellularLocation>
        <location evidence="1">Cell projection</location>
        <location evidence="1">Cilium membrane</location>
        <topology evidence="1">Multi-pass membrane protein</topology>
    </subcellularLocation>
</comment>
<comment type="similarity">
    <text evidence="2">Belongs to the TMEM231 family.</text>
</comment>
<feature type="non-terminal residue" evidence="13">
    <location>
        <position position="1"/>
    </location>
</feature>
<dbReference type="PANTHER" id="PTHR14605:SF1">
    <property type="entry name" value="TRANSMEMBRANE PROTEIN 231"/>
    <property type="match status" value="1"/>
</dbReference>
<evidence type="ECO:0000256" key="4">
    <source>
        <dbReference type="ARBA" id="ARBA00022475"/>
    </source>
</evidence>
<dbReference type="Pfam" id="PF10149">
    <property type="entry name" value="TM231"/>
    <property type="match status" value="1"/>
</dbReference>
<sequence length="122" mass="13088">AVVALPGAMPLWPFQNVVCHSEPYAASFIAPRCSWGRADCLYLFALVALIALPLYATFSSNNVWVRESSYIEQPAVSFRHEVLLVLSGASPNDSVGWSTSGGLSPLLPAQVRVPVVRSGSID</sequence>
<keyword evidence="8 12" id="KW-0472">Membrane</keyword>
<evidence type="ECO:0000313" key="13">
    <source>
        <dbReference type="EMBL" id="CAK0853827.1"/>
    </source>
</evidence>
<keyword evidence="6 12" id="KW-1133">Transmembrane helix</keyword>
<dbReference type="Proteomes" id="UP001189429">
    <property type="component" value="Unassembled WGS sequence"/>
</dbReference>
<evidence type="ECO:0000256" key="11">
    <source>
        <dbReference type="ARBA" id="ARBA00024803"/>
    </source>
</evidence>
<proteinExistence type="inferred from homology"/>
<keyword evidence="10" id="KW-0966">Cell projection</keyword>
<keyword evidence="4" id="KW-1003">Cell membrane</keyword>
<evidence type="ECO:0000256" key="8">
    <source>
        <dbReference type="ARBA" id="ARBA00023136"/>
    </source>
</evidence>
<feature type="transmembrane region" description="Helical" evidence="12">
    <location>
        <begin position="40"/>
        <end position="58"/>
    </location>
</feature>